<organism evidence="2 3">
    <name type="scientific">Paenactinomyces guangxiensis</name>
    <dbReference type="NCBI Taxonomy" id="1490290"/>
    <lineage>
        <taxon>Bacteria</taxon>
        <taxon>Bacillati</taxon>
        <taxon>Bacillota</taxon>
        <taxon>Bacilli</taxon>
        <taxon>Bacillales</taxon>
        <taxon>Thermoactinomycetaceae</taxon>
        <taxon>Paenactinomyces</taxon>
    </lineage>
</organism>
<reference evidence="2 3" key="1">
    <citation type="submission" date="2020-07" db="EMBL/GenBank/DDBJ databases">
        <authorList>
            <person name="Feng H."/>
        </authorList>
    </citation>
    <scope>NUCLEOTIDE SEQUENCE [LARGE SCALE GENOMIC DNA]</scope>
    <source>
        <strain evidence="3">s-10</strain>
    </source>
</reference>
<name>A0A7W1WSE2_9BACL</name>
<sequence length="159" mass="18341">MDHFIIGQMVMFRGRLLEFIQTVTEAEADRMPKGFNNTIRWNMGHILTVTENFLFGFTNTEIKLPQNYKELFSPGTKPADWTGDVPSLETLTSQLQDQTERIKDIFGSRLEEKLVKPFQFPNGFTIETVSQVISFLTVHEGIHMSWMKALKRVIEAQAE</sequence>
<comment type="caution">
    <text evidence="2">The sequence shown here is derived from an EMBL/GenBank/DDBJ whole genome shotgun (WGS) entry which is preliminary data.</text>
</comment>
<keyword evidence="3" id="KW-1185">Reference proteome</keyword>
<proteinExistence type="predicted"/>
<accession>A0A7W1WSE2</accession>
<dbReference type="SUPFAM" id="SSF109854">
    <property type="entry name" value="DinB/YfiT-like putative metalloenzymes"/>
    <property type="match status" value="1"/>
</dbReference>
<dbReference type="AlphaFoldDB" id="A0A7W1WSE2"/>
<dbReference type="Proteomes" id="UP000535491">
    <property type="component" value="Unassembled WGS sequence"/>
</dbReference>
<dbReference type="RefSeq" id="WP_181752449.1">
    <property type="nucleotide sequence ID" value="NZ_JACEIQ010000013.1"/>
</dbReference>
<dbReference type="InterPro" id="IPR024775">
    <property type="entry name" value="DinB-like"/>
</dbReference>
<dbReference type="InterPro" id="IPR034660">
    <property type="entry name" value="DinB/YfiT-like"/>
</dbReference>
<feature type="domain" description="DinB-like" evidence="1">
    <location>
        <begin position="12"/>
        <end position="147"/>
    </location>
</feature>
<evidence type="ECO:0000259" key="1">
    <source>
        <dbReference type="Pfam" id="PF12867"/>
    </source>
</evidence>
<dbReference type="Gene3D" id="1.20.120.450">
    <property type="entry name" value="dinb family like domain"/>
    <property type="match status" value="1"/>
</dbReference>
<gene>
    <name evidence="2" type="ORF">H1191_12890</name>
</gene>
<evidence type="ECO:0000313" key="3">
    <source>
        <dbReference type="Proteomes" id="UP000535491"/>
    </source>
</evidence>
<protein>
    <submittedName>
        <fullName evidence="2">DinB family protein</fullName>
    </submittedName>
</protein>
<dbReference type="Pfam" id="PF12867">
    <property type="entry name" value="DinB_2"/>
    <property type="match status" value="1"/>
</dbReference>
<evidence type="ECO:0000313" key="2">
    <source>
        <dbReference type="EMBL" id="MBA4495203.1"/>
    </source>
</evidence>
<dbReference type="EMBL" id="JACEIQ010000013">
    <property type="protein sequence ID" value="MBA4495203.1"/>
    <property type="molecule type" value="Genomic_DNA"/>
</dbReference>